<dbReference type="EMBL" id="BPVZ01000393">
    <property type="protein sequence ID" value="GKV50759.1"/>
    <property type="molecule type" value="Genomic_DNA"/>
</dbReference>
<organism evidence="1 2">
    <name type="scientific">Rubroshorea leprosula</name>
    <dbReference type="NCBI Taxonomy" id="152421"/>
    <lineage>
        <taxon>Eukaryota</taxon>
        <taxon>Viridiplantae</taxon>
        <taxon>Streptophyta</taxon>
        <taxon>Embryophyta</taxon>
        <taxon>Tracheophyta</taxon>
        <taxon>Spermatophyta</taxon>
        <taxon>Magnoliopsida</taxon>
        <taxon>eudicotyledons</taxon>
        <taxon>Gunneridae</taxon>
        <taxon>Pentapetalae</taxon>
        <taxon>rosids</taxon>
        <taxon>malvids</taxon>
        <taxon>Malvales</taxon>
        <taxon>Dipterocarpaceae</taxon>
        <taxon>Rubroshorea</taxon>
    </lineage>
</organism>
<comment type="caution">
    <text evidence="1">The sequence shown here is derived from an EMBL/GenBank/DDBJ whole genome shotgun (WGS) entry which is preliminary data.</text>
</comment>
<dbReference type="AlphaFoldDB" id="A0AAV5MNR1"/>
<evidence type="ECO:0000313" key="1">
    <source>
        <dbReference type="EMBL" id="GKV50759.1"/>
    </source>
</evidence>
<reference evidence="1 2" key="1">
    <citation type="journal article" date="2021" name="Commun. Biol.">
        <title>The genome of Shorea leprosula (Dipterocarpaceae) highlights the ecological relevance of drought in aseasonal tropical rainforests.</title>
        <authorList>
            <person name="Ng K.K.S."/>
            <person name="Kobayashi M.J."/>
            <person name="Fawcett J.A."/>
            <person name="Hatakeyama M."/>
            <person name="Paape T."/>
            <person name="Ng C.H."/>
            <person name="Ang C.C."/>
            <person name="Tnah L.H."/>
            <person name="Lee C.T."/>
            <person name="Nishiyama T."/>
            <person name="Sese J."/>
            <person name="O'Brien M.J."/>
            <person name="Copetti D."/>
            <person name="Mohd Noor M.I."/>
            <person name="Ong R.C."/>
            <person name="Putra M."/>
            <person name="Sireger I.Z."/>
            <person name="Indrioko S."/>
            <person name="Kosugi Y."/>
            <person name="Izuno A."/>
            <person name="Isagi Y."/>
            <person name="Lee S.L."/>
            <person name="Shimizu K.K."/>
        </authorList>
    </citation>
    <scope>NUCLEOTIDE SEQUENCE [LARGE SCALE GENOMIC DNA]</scope>
    <source>
        <strain evidence="1">214</strain>
    </source>
</reference>
<sequence>MGKSPGRWIKNLLLGKKSSKSNLSKGGEVERRRVGFFSGNSIRLLSSSSVNFSTYSSKLGTESTLRRTYVLTCEMMGLMLHL</sequence>
<dbReference type="Proteomes" id="UP001054252">
    <property type="component" value="Unassembled WGS sequence"/>
</dbReference>
<keyword evidence="2" id="KW-1185">Reference proteome</keyword>
<proteinExistence type="predicted"/>
<name>A0AAV5MNR1_9ROSI</name>
<protein>
    <submittedName>
        <fullName evidence="1">Uncharacterized protein</fullName>
    </submittedName>
</protein>
<accession>A0AAV5MNR1</accession>
<evidence type="ECO:0000313" key="2">
    <source>
        <dbReference type="Proteomes" id="UP001054252"/>
    </source>
</evidence>
<gene>
    <name evidence="1" type="ORF">SLEP1_g57455</name>
</gene>